<protein>
    <submittedName>
        <fullName evidence="2">Uncharacterized protein</fullName>
    </submittedName>
</protein>
<evidence type="ECO:0000313" key="3">
    <source>
        <dbReference type="Proteomes" id="UP000298652"/>
    </source>
</evidence>
<name>A0A4U6UZP0_SETVI</name>
<organism evidence="2 3">
    <name type="scientific">Setaria viridis</name>
    <name type="common">Green bristlegrass</name>
    <name type="synonym">Setaria italica subsp. viridis</name>
    <dbReference type="NCBI Taxonomy" id="4556"/>
    <lineage>
        <taxon>Eukaryota</taxon>
        <taxon>Viridiplantae</taxon>
        <taxon>Streptophyta</taxon>
        <taxon>Embryophyta</taxon>
        <taxon>Tracheophyta</taxon>
        <taxon>Spermatophyta</taxon>
        <taxon>Magnoliopsida</taxon>
        <taxon>Liliopsida</taxon>
        <taxon>Poales</taxon>
        <taxon>Poaceae</taxon>
        <taxon>PACMAD clade</taxon>
        <taxon>Panicoideae</taxon>
        <taxon>Panicodae</taxon>
        <taxon>Paniceae</taxon>
        <taxon>Cenchrinae</taxon>
        <taxon>Setaria</taxon>
    </lineage>
</organism>
<dbReference type="EMBL" id="CM016555">
    <property type="protein sequence ID" value="TKW21115.1"/>
    <property type="molecule type" value="Genomic_DNA"/>
</dbReference>
<feature type="signal peptide" evidence="1">
    <location>
        <begin position="1"/>
        <end position="21"/>
    </location>
</feature>
<feature type="chain" id="PRO_5033834159" evidence="1">
    <location>
        <begin position="22"/>
        <end position="41"/>
    </location>
</feature>
<dbReference type="AlphaFoldDB" id="A0A4U6UZP0"/>
<dbReference type="Proteomes" id="UP000298652">
    <property type="component" value="Chromosome 4"/>
</dbReference>
<accession>A0A4U6UZP0</accession>
<sequence>MCFLYNWVLCLLLCFIQIVFCSFTINSDCVLWCSSCNRLYG</sequence>
<dbReference type="Gramene" id="TKW21116">
    <property type="protein sequence ID" value="TKW21116"/>
    <property type="gene ID" value="SEVIR_4G183801v2"/>
</dbReference>
<evidence type="ECO:0000313" key="2">
    <source>
        <dbReference type="EMBL" id="TKW21115.1"/>
    </source>
</evidence>
<evidence type="ECO:0000256" key="1">
    <source>
        <dbReference type="SAM" id="SignalP"/>
    </source>
</evidence>
<reference evidence="2 3" key="1">
    <citation type="submission" date="2019-03" db="EMBL/GenBank/DDBJ databases">
        <title>WGS assembly of Setaria viridis.</title>
        <authorList>
            <person name="Huang P."/>
            <person name="Jenkins J."/>
            <person name="Grimwood J."/>
            <person name="Barry K."/>
            <person name="Healey A."/>
            <person name="Mamidi S."/>
            <person name="Sreedasyam A."/>
            <person name="Shu S."/>
            <person name="Feldman M."/>
            <person name="Wu J."/>
            <person name="Yu Y."/>
            <person name="Chen C."/>
            <person name="Johnson J."/>
            <person name="Rokhsar D."/>
            <person name="Baxter I."/>
            <person name="Schmutz J."/>
            <person name="Brutnell T."/>
            <person name="Kellogg E."/>
        </authorList>
    </citation>
    <scope>NUCLEOTIDE SEQUENCE [LARGE SCALE GENOMIC DNA]</scope>
    <source>
        <strain evidence="3">cv. A10</strain>
    </source>
</reference>
<keyword evidence="1" id="KW-0732">Signal</keyword>
<keyword evidence="3" id="KW-1185">Reference proteome</keyword>
<dbReference type="Gramene" id="TKW21115">
    <property type="protein sequence ID" value="TKW21115"/>
    <property type="gene ID" value="SEVIR_4G183801v2"/>
</dbReference>
<gene>
    <name evidence="2" type="ORF">SEVIR_4G183801v2</name>
</gene>
<proteinExistence type="predicted"/>
<dbReference type="EMBL" id="CM016555">
    <property type="protein sequence ID" value="TKW21116.1"/>
    <property type="molecule type" value="Genomic_DNA"/>
</dbReference>